<evidence type="ECO:0000256" key="30">
    <source>
        <dbReference type="ARBA" id="ARBA00048362"/>
    </source>
</evidence>
<dbReference type="PANTHER" id="PTHR21325:SF31">
    <property type="entry name" value="GH22081P-RELATED"/>
    <property type="match status" value="1"/>
</dbReference>
<evidence type="ECO:0000256" key="12">
    <source>
        <dbReference type="ARBA" id="ARBA00023180"/>
    </source>
</evidence>
<comment type="catalytic activity">
    <reaction evidence="21">
        <text>1-hexadecanoyl-2-(9Z)-octadecenoyl-3-octadecanoyl-sn-glycerol + H2O = 2-(9Z-octadecenoyl)-3-octadecanoyl-sn-glycerol + hexadecanoate + H(+)</text>
        <dbReference type="Rhea" id="RHEA:41107"/>
        <dbReference type="ChEBI" id="CHEBI:7896"/>
        <dbReference type="ChEBI" id="CHEBI:15377"/>
        <dbReference type="ChEBI" id="CHEBI:15378"/>
        <dbReference type="ChEBI" id="CHEBI:75558"/>
        <dbReference type="ChEBI" id="CHEBI:77623"/>
    </reaction>
    <physiologicalReaction direction="left-to-right" evidence="21">
        <dbReference type="Rhea" id="RHEA:41108"/>
    </physiologicalReaction>
</comment>
<evidence type="ECO:0000256" key="4">
    <source>
        <dbReference type="ARBA" id="ARBA00022475"/>
    </source>
</evidence>
<keyword evidence="7" id="KW-0677">Repeat</keyword>
<evidence type="ECO:0000256" key="8">
    <source>
        <dbReference type="ARBA" id="ARBA00022801"/>
    </source>
</evidence>
<evidence type="ECO:0000256" key="28">
    <source>
        <dbReference type="ARBA" id="ARBA00048058"/>
    </source>
</evidence>
<evidence type="ECO:0000256" key="2">
    <source>
        <dbReference type="ARBA" id="ARBA00009979"/>
    </source>
</evidence>
<comment type="catalytic activity">
    <reaction evidence="41">
        <text>1,3-di-(9Z-octadecenoyl)-glycerol + H2O = 1-(9Z-octadecenoyl)-glycerol + (9Z)-octadecenoate + H(+)</text>
        <dbReference type="Rhea" id="RHEA:39939"/>
        <dbReference type="ChEBI" id="CHEBI:15377"/>
        <dbReference type="ChEBI" id="CHEBI:15378"/>
        <dbReference type="ChEBI" id="CHEBI:30823"/>
        <dbReference type="ChEBI" id="CHEBI:75342"/>
        <dbReference type="ChEBI" id="CHEBI:75735"/>
    </reaction>
    <physiologicalReaction direction="left-to-right" evidence="41">
        <dbReference type="Rhea" id="RHEA:39940"/>
    </physiologicalReaction>
</comment>
<dbReference type="Proteomes" id="UP000494165">
    <property type="component" value="Unassembled WGS sequence"/>
</dbReference>
<dbReference type="InterPro" id="IPR001087">
    <property type="entry name" value="GDSL"/>
</dbReference>
<comment type="similarity">
    <text evidence="2">Belongs to the 'GDSL' lipolytic enzyme family. Phospholipase B1 subfamily.</text>
</comment>
<sequence length="400" mass="45261">MFAECCSPKLLLLRTLVLVTAAHALFVPYLDIKNEKQAVIPGSVPFPCAKGPGERSKERPSSVHQLRPGDIDVVATIGDSLSAATGAVARTFYDVLTIDNRGMSWNGGGQGNWRQYLTLPNILKEYNSNLTGYSLGDGLSQTPNARFNVAVNGAMDQDLPFEAVELVRRMRADRKIDFQNSWKLITVWIGTNDLCSDYCYNPSQGADTHMKNLQKTLDYLYEHVPKAFVNLVSAPYIPSYAKMRDLPNLCLSILPIVCSCLFGGNEAEKLRNVTLMTRQFQRVEQMLVESKRYDGRDDFALEFQPTYQDILFPSVRLNNGLLTTDYSYLAVDCFHFSQKLHAVAANTLWNNLFEPPWAKSTTWKPLFKKFLCPSSEKPYLVTRQNSKSWKPKKMTRRLGR</sequence>
<evidence type="ECO:0000256" key="23">
    <source>
        <dbReference type="ARBA" id="ARBA00047438"/>
    </source>
</evidence>
<evidence type="ECO:0000256" key="1">
    <source>
        <dbReference type="ARBA" id="ARBA00004247"/>
    </source>
</evidence>
<evidence type="ECO:0000256" key="36">
    <source>
        <dbReference type="ARBA" id="ARBA00048699"/>
    </source>
</evidence>
<evidence type="ECO:0000256" key="24">
    <source>
        <dbReference type="ARBA" id="ARBA00047459"/>
    </source>
</evidence>
<keyword evidence="4" id="KW-1003">Cell membrane</keyword>
<comment type="catalytic activity">
    <reaction evidence="35">
        <text>1-hexadecanoyl-sn-glycero-3-phosphocholine + H2O = sn-glycerol 3-phosphocholine + hexadecanoate + H(+)</text>
        <dbReference type="Rhea" id="RHEA:40435"/>
        <dbReference type="ChEBI" id="CHEBI:7896"/>
        <dbReference type="ChEBI" id="CHEBI:15377"/>
        <dbReference type="ChEBI" id="CHEBI:15378"/>
        <dbReference type="ChEBI" id="CHEBI:16870"/>
        <dbReference type="ChEBI" id="CHEBI:72998"/>
    </reaction>
    <physiologicalReaction direction="left-to-right" evidence="35">
        <dbReference type="Rhea" id="RHEA:40436"/>
    </physiologicalReaction>
</comment>
<evidence type="ECO:0000256" key="40">
    <source>
        <dbReference type="ARBA" id="ARBA00049363"/>
    </source>
</evidence>
<feature type="chain" id="PRO_5035769574" description="Phospholipase B1, membrane-associated" evidence="43">
    <location>
        <begin position="25"/>
        <end position="400"/>
    </location>
</feature>
<comment type="catalytic activity">
    <reaction evidence="27">
        <text>a 1-O-alkyl-2-acyl-sn-glycero-3-phosphocholine + H2O = a 1-O-alkyl-sn-glycero-3-phosphocholine + a fatty acid + H(+)</text>
        <dbReference type="Rhea" id="RHEA:36231"/>
        <dbReference type="ChEBI" id="CHEBI:15377"/>
        <dbReference type="ChEBI" id="CHEBI:15378"/>
        <dbReference type="ChEBI" id="CHEBI:28868"/>
        <dbReference type="ChEBI" id="CHEBI:30909"/>
        <dbReference type="ChEBI" id="CHEBI:36702"/>
        <dbReference type="EC" id="3.1.1.4"/>
    </reaction>
    <physiologicalReaction direction="left-to-right" evidence="27">
        <dbReference type="Rhea" id="RHEA:36232"/>
    </physiologicalReaction>
</comment>
<comment type="catalytic activity">
    <reaction evidence="30">
        <text>1-hexadecanoyl-2-(9Z,12Z-octadecadienoyl)-sn-glycero-3-phosphocholine + H2O = 2-(9Z,12Z-octadecadienoyl)-sn-glycero-3-phosphocholine + hexadecanoate + H(+)</text>
        <dbReference type="Rhea" id="RHEA:40971"/>
        <dbReference type="ChEBI" id="CHEBI:7896"/>
        <dbReference type="ChEBI" id="CHEBI:15377"/>
        <dbReference type="ChEBI" id="CHEBI:15378"/>
        <dbReference type="ChEBI" id="CHEBI:73002"/>
        <dbReference type="ChEBI" id="CHEBI:76084"/>
    </reaction>
    <physiologicalReaction direction="left-to-right" evidence="30">
        <dbReference type="Rhea" id="RHEA:40972"/>
    </physiologicalReaction>
</comment>
<evidence type="ECO:0000256" key="27">
    <source>
        <dbReference type="ARBA" id="ARBA00048049"/>
    </source>
</evidence>
<evidence type="ECO:0000256" key="3">
    <source>
        <dbReference type="ARBA" id="ARBA00015133"/>
    </source>
</evidence>
<reference evidence="44 45" key="1">
    <citation type="submission" date="2020-04" db="EMBL/GenBank/DDBJ databases">
        <authorList>
            <person name="Alioto T."/>
            <person name="Alioto T."/>
            <person name="Gomez Garrido J."/>
        </authorList>
    </citation>
    <scope>NUCLEOTIDE SEQUENCE [LARGE SCALE GENOMIC DNA]</scope>
</reference>
<comment type="catalytic activity">
    <reaction evidence="23">
        <text>1-(9Z-octadecenoyl)-glycerol + H2O = glycerol + (9Z)-octadecenoate + H(+)</text>
        <dbReference type="Rhea" id="RHEA:38487"/>
        <dbReference type="ChEBI" id="CHEBI:15377"/>
        <dbReference type="ChEBI" id="CHEBI:15378"/>
        <dbReference type="ChEBI" id="CHEBI:17754"/>
        <dbReference type="ChEBI" id="CHEBI:30823"/>
        <dbReference type="ChEBI" id="CHEBI:75342"/>
    </reaction>
    <physiologicalReaction direction="left-to-right" evidence="23">
        <dbReference type="Rhea" id="RHEA:38488"/>
    </physiologicalReaction>
</comment>
<dbReference type="InterPro" id="IPR038885">
    <property type="entry name" value="PLB1"/>
</dbReference>
<keyword evidence="9" id="KW-1133">Transmembrane helix</keyword>
<evidence type="ECO:0000256" key="21">
    <source>
        <dbReference type="ARBA" id="ARBA00047324"/>
    </source>
</evidence>
<dbReference type="InterPro" id="IPR036514">
    <property type="entry name" value="SGNH_hydro_sf"/>
</dbReference>
<comment type="catalytic activity">
    <reaction evidence="34">
        <text>1-hexadecanoyl-2-(9Z-octadecenoyl)-sn-glycero-3-phosphoethanolamine + H2O = 1-hexadecanoyl-sn-glycero-3-phosphoethanolamine + (9Z)-octadecenoate + H(+)</text>
        <dbReference type="Rhea" id="RHEA:40911"/>
        <dbReference type="ChEBI" id="CHEBI:15377"/>
        <dbReference type="ChEBI" id="CHEBI:15378"/>
        <dbReference type="ChEBI" id="CHEBI:30823"/>
        <dbReference type="ChEBI" id="CHEBI:73004"/>
        <dbReference type="ChEBI" id="CHEBI:73007"/>
    </reaction>
    <physiologicalReaction direction="left-to-right" evidence="34">
        <dbReference type="Rhea" id="RHEA:40912"/>
    </physiologicalReaction>
</comment>
<dbReference type="PANTHER" id="PTHR21325">
    <property type="entry name" value="PHOSPHOLIPASE B, PLB1"/>
    <property type="match status" value="1"/>
</dbReference>
<keyword evidence="10" id="KW-0443">Lipid metabolism</keyword>
<comment type="catalytic activity">
    <reaction evidence="42">
        <text>2-(9Z-octadecenoyl)-glycerol + H2O = glycerol + (9Z)-octadecenoate + H(+)</text>
        <dbReference type="Rhea" id="RHEA:38491"/>
        <dbReference type="ChEBI" id="CHEBI:15377"/>
        <dbReference type="ChEBI" id="CHEBI:15378"/>
        <dbReference type="ChEBI" id="CHEBI:17754"/>
        <dbReference type="ChEBI" id="CHEBI:30823"/>
        <dbReference type="ChEBI" id="CHEBI:73990"/>
    </reaction>
    <physiologicalReaction direction="left-to-right" evidence="42">
        <dbReference type="Rhea" id="RHEA:38492"/>
    </physiologicalReaction>
</comment>
<feature type="signal peptide" evidence="43">
    <location>
        <begin position="1"/>
        <end position="24"/>
    </location>
</feature>
<keyword evidence="8" id="KW-0378">Hydrolase</keyword>
<dbReference type="Gene3D" id="3.40.50.1110">
    <property type="entry name" value="SGNH hydrolase"/>
    <property type="match status" value="1"/>
</dbReference>
<accession>A0A8S1E8B4</accession>
<comment type="catalytic activity">
    <reaction evidence="14">
        <text>1-hexadecanoyl-2-(9Z,12Z-octadecadienoyl)-sn-glycero-3-phosphocholine + H2O = (9Z,12Z)-octadecadienoate + 1-hexadecanoyl-sn-glycero-3-phosphocholine + H(+)</text>
        <dbReference type="Rhea" id="RHEA:40811"/>
        <dbReference type="ChEBI" id="CHEBI:15377"/>
        <dbReference type="ChEBI" id="CHEBI:15378"/>
        <dbReference type="ChEBI" id="CHEBI:30245"/>
        <dbReference type="ChEBI" id="CHEBI:72998"/>
        <dbReference type="ChEBI" id="CHEBI:73002"/>
    </reaction>
    <physiologicalReaction direction="left-to-right" evidence="14">
        <dbReference type="Rhea" id="RHEA:40812"/>
    </physiologicalReaction>
</comment>
<keyword evidence="12" id="KW-0325">Glycoprotein</keyword>
<protein>
    <recommendedName>
        <fullName evidence="3">Phospholipase B1, membrane-associated</fullName>
    </recommendedName>
    <alternativeName>
        <fullName evidence="16">Lysophospholipase</fullName>
    </alternativeName>
    <alternativeName>
        <fullName evidence="17">Phospholipase A2</fullName>
    </alternativeName>
    <alternativeName>
        <fullName evidence="19">Phospholipase B/lipase</fullName>
    </alternativeName>
    <alternativeName>
        <fullName evidence="18">Triacylglycerol lipase</fullName>
    </alternativeName>
</protein>
<evidence type="ECO:0000256" key="11">
    <source>
        <dbReference type="ARBA" id="ARBA00023136"/>
    </source>
</evidence>
<evidence type="ECO:0000256" key="16">
    <source>
        <dbReference type="ARBA" id="ARBA00029723"/>
    </source>
</evidence>
<evidence type="ECO:0000256" key="9">
    <source>
        <dbReference type="ARBA" id="ARBA00022989"/>
    </source>
</evidence>
<evidence type="ECO:0000256" key="13">
    <source>
        <dbReference type="ARBA" id="ARBA00023369"/>
    </source>
</evidence>
<evidence type="ECO:0000256" key="29">
    <source>
        <dbReference type="ARBA" id="ARBA00048227"/>
    </source>
</evidence>
<comment type="caution">
    <text evidence="44">The sequence shown here is derived from an EMBL/GenBank/DDBJ whole genome shotgun (WGS) entry which is preliminary data.</text>
</comment>
<evidence type="ECO:0000256" key="6">
    <source>
        <dbReference type="ARBA" id="ARBA00022729"/>
    </source>
</evidence>
<comment type="catalytic activity">
    <reaction evidence="38">
        <text>1-O-hexadecyl-2-(9Z)-octadecenoyl-sn-glycero-3-phosphocholine + H2O = 1-O-hexadecyl-sn-glycero-3-phosphocholine + (9Z)-octadecenoate + H(+)</text>
        <dbReference type="Rhea" id="RHEA:40915"/>
        <dbReference type="ChEBI" id="CHEBI:15377"/>
        <dbReference type="ChEBI" id="CHEBI:15378"/>
        <dbReference type="ChEBI" id="CHEBI:30823"/>
        <dbReference type="ChEBI" id="CHEBI:34112"/>
        <dbReference type="ChEBI" id="CHEBI:64496"/>
    </reaction>
    <physiologicalReaction direction="left-to-right" evidence="38">
        <dbReference type="Rhea" id="RHEA:40916"/>
    </physiologicalReaction>
</comment>
<comment type="catalytic activity">
    <reaction evidence="32">
        <text>1,2,3-tri-(9Z-octadecenoyl)-glycerol + H2O = di-(9Z)-octadecenoylglycerol + (9Z)-octadecenoate + H(+)</text>
        <dbReference type="Rhea" id="RHEA:38575"/>
        <dbReference type="ChEBI" id="CHEBI:15377"/>
        <dbReference type="ChEBI" id="CHEBI:15378"/>
        <dbReference type="ChEBI" id="CHEBI:30823"/>
        <dbReference type="ChEBI" id="CHEBI:53753"/>
        <dbReference type="ChEBI" id="CHEBI:75945"/>
    </reaction>
    <physiologicalReaction direction="left-to-right" evidence="32">
        <dbReference type="Rhea" id="RHEA:38576"/>
    </physiologicalReaction>
</comment>
<dbReference type="SUPFAM" id="SSF52266">
    <property type="entry name" value="SGNH hydrolase"/>
    <property type="match status" value="1"/>
</dbReference>
<comment type="catalytic activity">
    <reaction evidence="15">
        <text>a 1,2-diacyl-sn-glycero-3-phosphocholine + H2O = a 1-acyl-sn-glycero-3-phosphocholine + a fatty acid + H(+)</text>
        <dbReference type="Rhea" id="RHEA:15801"/>
        <dbReference type="ChEBI" id="CHEBI:15377"/>
        <dbReference type="ChEBI" id="CHEBI:15378"/>
        <dbReference type="ChEBI" id="CHEBI:28868"/>
        <dbReference type="ChEBI" id="CHEBI:57643"/>
        <dbReference type="ChEBI" id="CHEBI:58168"/>
        <dbReference type="EC" id="3.1.1.4"/>
    </reaction>
    <physiologicalReaction direction="left-to-right" evidence="15">
        <dbReference type="Rhea" id="RHEA:15802"/>
    </physiologicalReaction>
</comment>
<comment type="subcellular location">
    <subcellularLocation>
        <location evidence="1">Apical cell membrane</location>
        <topology evidence="1">Single-pass type I membrane protein</topology>
    </subcellularLocation>
</comment>
<comment type="catalytic activity">
    <reaction evidence="39">
        <text>1-hexadecanoyl-2-(9Z)-octadecenoyl-3-octadecanoyl-sn-glycerol + H2O = 1-hexadecanoyl-3-octadecanoyl-sn-glycerol + (9Z)-octadecenoate + H(+)</text>
        <dbReference type="Rhea" id="RHEA:41103"/>
        <dbReference type="ChEBI" id="CHEBI:15377"/>
        <dbReference type="ChEBI" id="CHEBI:15378"/>
        <dbReference type="ChEBI" id="CHEBI:30823"/>
        <dbReference type="ChEBI" id="CHEBI:77623"/>
        <dbReference type="ChEBI" id="CHEBI:77624"/>
    </reaction>
    <physiologicalReaction direction="left-to-right" evidence="39">
        <dbReference type="Rhea" id="RHEA:41104"/>
    </physiologicalReaction>
</comment>
<dbReference type="GO" id="GO:0004623">
    <property type="term" value="F:phospholipase A2 activity"/>
    <property type="evidence" value="ECO:0007669"/>
    <property type="project" value="UniProtKB-EC"/>
</dbReference>
<evidence type="ECO:0000256" key="22">
    <source>
        <dbReference type="ARBA" id="ARBA00047363"/>
    </source>
</evidence>
<comment type="catalytic activity">
    <reaction evidence="36">
        <text>1-hexadecanoyl-2-(9Z-octadecenoyl)-sn-glycero-3-phosphocholine + H2O = 1-hexadecanoyl-sn-glycero-3-phosphocholine + (9Z)-octadecenoate + H(+)</text>
        <dbReference type="Rhea" id="RHEA:38779"/>
        <dbReference type="ChEBI" id="CHEBI:15377"/>
        <dbReference type="ChEBI" id="CHEBI:15378"/>
        <dbReference type="ChEBI" id="CHEBI:30823"/>
        <dbReference type="ChEBI" id="CHEBI:72998"/>
        <dbReference type="ChEBI" id="CHEBI:73001"/>
    </reaction>
    <physiologicalReaction direction="left-to-right" evidence="36">
        <dbReference type="Rhea" id="RHEA:38780"/>
    </physiologicalReaction>
</comment>
<evidence type="ECO:0000256" key="26">
    <source>
        <dbReference type="ARBA" id="ARBA00048015"/>
    </source>
</evidence>
<dbReference type="InterPro" id="IPR035547">
    <property type="entry name" value="Phospholipase_B"/>
</dbReference>
<dbReference type="GO" id="GO:0016324">
    <property type="term" value="C:apical plasma membrane"/>
    <property type="evidence" value="ECO:0007669"/>
    <property type="project" value="UniProtKB-SubCell"/>
</dbReference>
<organism evidence="44 45">
    <name type="scientific">Cloeon dipterum</name>
    <dbReference type="NCBI Taxonomy" id="197152"/>
    <lineage>
        <taxon>Eukaryota</taxon>
        <taxon>Metazoa</taxon>
        <taxon>Ecdysozoa</taxon>
        <taxon>Arthropoda</taxon>
        <taxon>Hexapoda</taxon>
        <taxon>Insecta</taxon>
        <taxon>Pterygota</taxon>
        <taxon>Palaeoptera</taxon>
        <taxon>Ephemeroptera</taxon>
        <taxon>Pisciforma</taxon>
        <taxon>Baetidae</taxon>
        <taxon>Cloeon</taxon>
    </lineage>
</organism>
<evidence type="ECO:0000256" key="17">
    <source>
        <dbReference type="ARBA" id="ARBA00031182"/>
    </source>
</evidence>
<dbReference type="OrthoDB" id="10265800at2759"/>
<evidence type="ECO:0000313" key="45">
    <source>
        <dbReference type="Proteomes" id="UP000494165"/>
    </source>
</evidence>
<keyword evidence="5" id="KW-0812">Transmembrane</keyword>
<evidence type="ECO:0000256" key="41">
    <source>
        <dbReference type="ARBA" id="ARBA00049372"/>
    </source>
</evidence>
<evidence type="ECO:0000256" key="32">
    <source>
        <dbReference type="ARBA" id="ARBA00048386"/>
    </source>
</evidence>
<comment type="catalytic activity">
    <reaction evidence="25">
        <text>2,3-di-(9Z)-octadecenoyl-sn-glycerol + H2O = 3-(9Z-octadecenoyl)-sn-glycerol + (9Z)-octadecenoate + H(+)</text>
        <dbReference type="Rhea" id="RHEA:42604"/>
        <dbReference type="ChEBI" id="CHEBI:15377"/>
        <dbReference type="ChEBI" id="CHEBI:15378"/>
        <dbReference type="ChEBI" id="CHEBI:30823"/>
        <dbReference type="ChEBI" id="CHEBI:75824"/>
        <dbReference type="ChEBI" id="CHEBI:75938"/>
    </reaction>
    <physiologicalReaction direction="left-to-right" evidence="25">
        <dbReference type="Rhea" id="RHEA:42605"/>
    </physiologicalReaction>
</comment>
<evidence type="ECO:0000256" key="43">
    <source>
        <dbReference type="SAM" id="SignalP"/>
    </source>
</evidence>
<comment type="catalytic activity">
    <reaction evidence="28">
        <text>1,2-di-(9Z-octadecenoyl)-sn-glycero-3-phosphocholine + H2O = 1-(9Z-octadecenoyl)-sn-glycero-3-phosphocholine + (9Z)-octadecenoate + H(+)</text>
        <dbReference type="Rhea" id="RHEA:40923"/>
        <dbReference type="ChEBI" id="CHEBI:15377"/>
        <dbReference type="ChEBI" id="CHEBI:15378"/>
        <dbReference type="ChEBI" id="CHEBI:28610"/>
        <dbReference type="ChEBI" id="CHEBI:30823"/>
        <dbReference type="ChEBI" id="CHEBI:74669"/>
    </reaction>
    <physiologicalReaction direction="left-to-right" evidence="28">
        <dbReference type="Rhea" id="RHEA:40924"/>
    </physiologicalReaction>
</comment>
<evidence type="ECO:0000256" key="33">
    <source>
        <dbReference type="ARBA" id="ARBA00048454"/>
    </source>
</evidence>
<comment type="function">
    <text evidence="20">Calcium-independent membrane-associated phospholipase that catalyzes complete diacylation of phospholipids by hydrolyzing both sn-1 and sn-2 fatty acyl chains attached to the glycerol backbone (phospholipase B activity). Has dual phospholipase and lysophospholipase activities toward diacylphospholipids. Preferentially cleaves sn-2 ester bonds over sn-1 bonds. Acts as a lipase toward glycerolipid substrates. Hydrolyzes fatty acyl chains of diacylglycerols with preference for the sn-2 position and of triacylglycerols with not positional selectivity. May also hydrolyze long chain retinyl esters such as retinyl palmitate. May contribute to digestion of dietary phospholipids, glycerolipids and retinoids, facilitating lipid absorption at the brush border.</text>
</comment>
<evidence type="ECO:0000256" key="38">
    <source>
        <dbReference type="ARBA" id="ARBA00048872"/>
    </source>
</evidence>
<dbReference type="Pfam" id="PF00657">
    <property type="entry name" value="Lipase_GDSL"/>
    <property type="match status" value="1"/>
</dbReference>
<comment type="catalytic activity">
    <reaction evidence="31">
        <text>1-octadecanoyl-2-(9Z,12Z)-octadecadienoyl-sn-glycerol + H2O = 1-octadecanoyl-sn-glycerol + (9Z,12Z)-octadecadienoate + H(+)</text>
        <dbReference type="Rhea" id="RHEA:40927"/>
        <dbReference type="ChEBI" id="CHEBI:15377"/>
        <dbReference type="ChEBI" id="CHEBI:15378"/>
        <dbReference type="ChEBI" id="CHEBI:30245"/>
        <dbReference type="ChEBI" id="CHEBI:75550"/>
        <dbReference type="ChEBI" id="CHEBI:77097"/>
    </reaction>
    <physiologicalReaction direction="left-to-right" evidence="31">
        <dbReference type="Rhea" id="RHEA:40928"/>
    </physiologicalReaction>
</comment>
<keyword evidence="45" id="KW-1185">Reference proteome</keyword>
<evidence type="ECO:0000256" key="7">
    <source>
        <dbReference type="ARBA" id="ARBA00022737"/>
    </source>
</evidence>
<evidence type="ECO:0000256" key="37">
    <source>
        <dbReference type="ARBA" id="ARBA00048869"/>
    </source>
</evidence>
<name>A0A8S1E8B4_9INSE</name>
<evidence type="ECO:0000256" key="42">
    <source>
        <dbReference type="ARBA" id="ARBA00049461"/>
    </source>
</evidence>
<comment type="catalytic activity">
    <reaction evidence="24">
        <text>1-hexadecanoyl-2-(9Z)-octadecenoyl-3-octadecanoyl-sn-glycerol + H2O = 1-hexadecanoyl-2-(9Z-octadecenoyl)-sn-glycerol + octadecanoate + H(+)</text>
        <dbReference type="Rhea" id="RHEA:41111"/>
        <dbReference type="ChEBI" id="CHEBI:15377"/>
        <dbReference type="ChEBI" id="CHEBI:15378"/>
        <dbReference type="ChEBI" id="CHEBI:25629"/>
        <dbReference type="ChEBI" id="CHEBI:75466"/>
        <dbReference type="ChEBI" id="CHEBI:77623"/>
    </reaction>
    <physiologicalReaction direction="left-to-right" evidence="24">
        <dbReference type="Rhea" id="RHEA:41112"/>
    </physiologicalReaction>
</comment>
<evidence type="ECO:0000256" key="5">
    <source>
        <dbReference type="ARBA" id="ARBA00022692"/>
    </source>
</evidence>
<comment type="catalytic activity">
    <reaction evidence="33">
        <text>a 1-acyl-sn-glycero-3-phosphocholine + H2O = sn-glycerol 3-phosphocholine + a fatty acid + H(+)</text>
        <dbReference type="Rhea" id="RHEA:15177"/>
        <dbReference type="ChEBI" id="CHEBI:15377"/>
        <dbReference type="ChEBI" id="CHEBI:15378"/>
        <dbReference type="ChEBI" id="CHEBI:16870"/>
        <dbReference type="ChEBI" id="CHEBI:28868"/>
        <dbReference type="ChEBI" id="CHEBI:58168"/>
        <dbReference type="EC" id="3.1.1.5"/>
    </reaction>
    <physiologicalReaction direction="left-to-right" evidence="33">
        <dbReference type="Rhea" id="RHEA:15178"/>
    </physiologicalReaction>
</comment>
<proteinExistence type="inferred from homology"/>
<dbReference type="EMBL" id="CADEPI010000486">
    <property type="protein sequence ID" value="CAB3386482.1"/>
    <property type="molecule type" value="Genomic_DNA"/>
</dbReference>
<evidence type="ECO:0000256" key="25">
    <source>
        <dbReference type="ARBA" id="ARBA00048011"/>
    </source>
</evidence>
<evidence type="ECO:0000256" key="39">
    <source>
        <dbReference type="ARBA" id="ARBA00048939"/>
    </source>
</evidence>
<dbReference type="GO" id="GO:0004622">
    <property type="term" value="F:phosphatidylcholine lysophospholipase activity"/>
    <property type="evidence" value="ECO:0007669"/>
    <property type="project" value="UniProtKB-EC"/>
</dbReference>
<evidence type="ECO:0000256" key="35">
    <source>
        <dbReference type="ARBA" id="ARBA00048656"/>
    </source>
</evidence>
<comment type="catalytic activity">
    <reaction evidence="29">
        <text>1,2-dihexadecanoyl-sn-glycero-3-phosphocholine + H2O = 1-hexadecanoyl-sn-glycero-3-phosphocholine + hexadecanoate + H(+)</text>
        <dbReference type="Rhea" id="RHEA:41223"/>
        <dbReference type="ChEBI" id="CHEBI:7896"/>
        <dbReference type="ChEBI" id="CHEBI:15377"/>
        <dbReference type="ChEBI" id="CHEBI:15378"/>
        <dbReference type="ChEBI" id="CHEBI:72998"/>
        <dbReference type="ChEBI" id="CHEBI:72999"/>
    </reaction>
    <physiologicalReaction direction="left-to-right" evidence="29">
        <dbReference type="Rhea" id="RHEA:41224"/>
    </physiologicalReaction>
</comment>
<comment type="catalytic activity">
    <reaction evidence="13">
        <text>a triacylglycerol + H2O = a diacylglycerol + a fatty acid + H(+)</text>
        <dbReference type="Rhea" id="RHEA:12044"/>
        <dbReference type="ChEBI" id="CHEBI:15377"/>
        <dbReference type="ChEBI" id="CHEBI:15378"/>
        <dbReference type="ChEBI" id="CHEBI:17855"/>
        <dbReference type="ChEBI" id="CHEBI:18035"/>
        <dbReference type="ChEBI" id="CHEBI:28868"/>
        <dbReference type="EC" id="3.1.1.3"/>
    </reaction>
    <physiologicalReaction direction="left-to-right" evidence="13">
        <dbReference type="Rhea" id="RHEA:12045"/>
    </physiologicalReaction>
</comment>
<evidence type="ECO:0000256" key="18">
    <source>
        <dbReference type="ARBA" id="ARBA00031485"/>
    </source>
</evidence>
<comment type="catalytic activity">
    <reaction evidence="22">
        <text>1,3-dihexadecanoyl-2-(9Z-octadecenoyl)glycerol + H2O = 1-hexadecanoyl-2-(9Z-octadecenoyl)-glycerol + hexadecanoate + H(+)</text>
        <dbReference type="Rhea" id="RHEA:40979"/>
        <dbReference type="ChEBI" id="CHEBI:7896"/>
        <dbReference type="ChEBI" id="CHEBI:15377"/>
        <dbReference type="ChEBI" id="CHEBI:15378"/>
        <dbReference type="ChEBI" id="CHEBI:75585"/>
        <dbReference type="ChEBI" id="CHEBI:75688"/>
    </reaction>
    <physiologicalReaction direction="left-to-right" evidence="22">
        <dbReference type="Rhea" id="RHEA:40980"/>
    </physiologicalReaction>
</comment>
<comment type="catalytic activity">
    <reaction evidence="37">
        <text>1,3-dihexadecanoyl-2-(9Z-octadecenoyl)glycerol + H2O = 1,3-dihexadecanoylglycerol + (9Z)-octadecenoate + H(+)</text>
        <dbReference type="Rhea" id="RHEA:40983"/>
        <dbReference type="ChEBI" id="CHEBI:15377"/>
        <dbReference type="ChEBI" id="CHEBI:15378"/>
        <dbReference type="ChEBI" id="CHEBI:30823"/>
        <dbReference type="ChEBI" id="CHEBI:75688"/>
        <dbReference type="ChEBI" id="CHEBI:77619"/>
    </reaction>
    <physiologicalReaction direction="left-to-right" evidence="37">
        <dbReference type="Rhea" id="RHEA:40984"/>
    </physiologicalReaction>
</comment>
<dbReference type="CDD" id="cd01824">
    <property type="entry name" value="Phospholipase_B_like"/>
    <property type="match status" value="1"/>
</dbReference>
<evidence type="ECO:0000256" key="14">
    <source>
        <dbReference type="ARBA" id="ARBA00023408"/>
    </source>
</evidence>
<evidence type="ECO:0000256" key="31">
    <source>
        <dbReference type="ARBA" id="ARBA00048374"/>
    </source>
</evidence>
<dbReference type="FunFam" id="3.40.50.1110:FF:000005">
    <property type="entry name" value="Phospholipase B1"/>
    <property type="match status" value="1"/>
</dbReference>
<evidence type="ECO:0000256" key="10">
    <source>
        <dbReference type="ARBA" id="ARBA00023098"/>
    </source>
</evidence>
<keyword evidence="11" id="KW-0472">Membrane</keyword>
<evidence type="ECO:0000256" key="34">
    <source>
        <dbReference type="ARBA" id="ARBA00048613"/>
    </source>
</evidence>
<evidence type="ECO:0000256" key="15">
    <source>
        <dbReference type="ARBA" id="ARBA00023422"/>
    </source>
</evidence>
<comment type="catalytic activity">
    <reaction evidence="40">
        <text>1,2-dihexadecanoyl-sn-glycero-3-phosphocholine + 2 H2O = sn-glycerol 3-phosphocholine + 2 hexadecanoate + 2 H(+)</text>
        <dbReference type="Rhea" id="RHEA:40975"/>
        <dbReference type="ChEBI" id="CHEBI:7896"/>
        <dbReference type="ChEBI" id="CHEBI:15377"/>
        <dbReference type="ChEBI" id="CHEBI:15378"/>
        <dbReference type="ChEBI" id="CHEBI:16870"/>
        <dbReference type="ChEBI" id="CHEBI:72999"/>
    </reaction>
    <physiologicalReaction direction="left-to-right" evidence="40">
        <dbReference type="Rhea" id="RHEA:40976"/>
    </physiologicalReaction>
</comment>
<evidence type="ECO:0000256" key="19">
    <source>
        <dbReference type="ARBA" id="ARBA00033022"/>
    </source>
</evidence>
<dbReference type="GO" id="GO:0004806">
    <property type="term" value="F:triacylglycerol lipase activity"/>
    <property type="evidence" value="ECO:0007669"/>
    <property type="project" value="UniProtKB-EC"/>
</dbReference>
<gene>
    <name evidence="44" type="ORF">CLODIP_2_CD01023</name>
</gene>
<dbReference type="AlphaFoldDB" id="A0A8S1E8B4"/>
<keyword evidence="6 43" id="KW-0732">Signal</keyword>
<dbReference type="GO" id="GO:0006644">
    <property type="term" value="P:phospholipid metabolic process"/>
    <property type="evidence" value="ECO:0007669"/>
    <property type="project" value="TreeGrafter"/>
</dbReference>
<evidence type="ECO:0000313" key="44">
    <source>
        <dbReference type="EMBL" id="CAB3386482.1"/>
    </source>
</evidence>
<evidence type="ECO:0000256" key="20">
    <source>
        <dbReference type="ARBA" id="ARBA00045916"/>
    </source>
</evidence>
<comment type="catalytic activity">
    <reaction evidence="26">
        <text>1-hexadecanoyl-2-(9Z-octadecenoyl)-sn-glycero-3-phospho-(1'-sn-glycerol) + H2O = 1-hexadecanoyl-sn-glycero-3-phospho-(1'-sn-glycerol) + (9Z)-octadecenoate + H(+)</text>
        <dbReference type="Rhea" id="RHEA:40919"/>
        <dbReference type="ChEBI" id="CHEBI:15377"/>
        <dbReference type="ChEBI" id="CHEBI:15378"/>
        <dbReference type="ChEBI" id="CHEBI:30823"/>
        <dbReference type="ChEBI" id="CHEBI:72841"/>
        <dbReference type="ChEBI" id="CHEBI:75158"/>
    </reaction>
    <physiologicalReaction direction="left-to-right" evidence="26">
        <dbReference type="Rhea" id="RHEA:40920"/>
    </physiologicalReaction>
</comment>